<dbReference type="Proteomes" id="UP000247792">
    <property type="component" value="Unassembled WGS sequence"/>
</dbReference>
<evidence type="ECO:0000313" key="7">
    <source>
        <dbReference type="Proteomes" id="UP000247792"/>
    </source>
</evidence>
<dbReference type="SUPFAM" id="SSF53850">
    <property type="entry name" value="Periplasmic binding protein-like II"/>
    <property type="match status" value="1"/>
</dbReference>
<dbReference type="InterPro" id="IPR001638">
    <property type="entry name" value="Solute-binding_3/MltF_N"/>
</dbReference>
<feature type="signal peptide" evidence="4">
    <location>
        <begin position="1"/>
        <end position="23"/>
    </location>
</feature>
<dbReference type="InterPro" id="IPR051455">
    <property type="entry name" value="Bact_solute-bind_prot3"/>
</dbReference>
<comment type="caution">
    <text evidence="6">The sequence shown here is derived from an EMBL/GenBank/DDBJ whole genome shotgun (WGS) entry which is preliminary data.</text>
</comment>
<feature type="domain" description="Solute-binding protein family 3/N-terminal" evidence="5">
    <location>
        <begin position="38"/>
        <end position="270"/>
    </location>
</feature>
<feature type="chain" id="PRO_5016463344" evidence="4">
    <location>
        <begin position="24"/>
        <end position="316"/>
    </location>
</feature>
<dbReference type="Gene3D" id="3.40.190.10">
    <property type="entry name" value="Periplasmic binding protein-like II"/>
    <property type="match status" value="2"/>
</dbReference>
<dbReference type="CDD" id="cd13688">
    <property type="entry name" value="PBP2_GltI_DEBP"/>
    <property type="match status" value="1"/>
</dbReference>
<evidence type="ECO:0000256" key="2">
    <source>
        <dbReference type="ARBA" id="ARBA00022448"/>
    </source>
</evidence>
<proteinExistence type="inferred from homology"/>
<reference evidence="6 7" key="1">
    <citation type="submission" date="2018-05" db="EMBL/GenBank/DDBJ databases">
        <title>Genomic Encyclopedia of Type Strains, Phase IV (KMG-IV): sequencing the most valuable type-strain genomes for metagenomic binning, comparative biology and taxonomic classification.</title>
        <authorList>
            <person name="Goeker M."/>
        </authorList>
    </citation>
    <scope>NUCLEOTIDE SEQUENCE [LARGE SCALE GENOMIC DNA]</scope>
    <source>
        <strain evidence="6 7">DSM 19792</strain>
    </source>
</reference>
<dbReference type="GO" id="GO:0030288">
    <property type="term" value="C:outer membrane-bounded periplasmic space"/>
    <property type="evidence" value="ECO:0007669"/>
    <property type="project" value="TreeGrafter"/>
</dbReference>
<dbReference type="Pfam" id="PF00497">
    <property type="entry name" value="SBP_bac_3"/>
    <property type="match status" value="1"/>
</dbReference>
<dbReference type="GO" id="GO:0005576">
    <property type="term" value="C:extracellular region"/>
    <property type="evidence" value="ECO:0007669"/>
    <property type="project" value="TreeGrafter"/>
</dbReference>
<accession>A0A318IK87</accession>
<keyword evidence="2" id="KW-0813">Transport</keyword>
<dbReference type="PANTHER" id="PTHR30085">
    <property type="entry name" value="AMINO ACID ABC TRANSPORTER PERMEASE"/>
    <property type="match status" value="1"/>
</dbReference>
<evidence type="ECO:0000259" key="5">
    <source>
        <dbReference type="SMART" id="SM00062"/>
    </source>
</evidence>
<name>A0A318IK87_9BURK</name>
<evidence type="ECO:0000256" key="3">
    <source>
        <dbReference type="ARBA" id="ARBA00022729"/>
    </source>
</evidence>
<dbReference type="PANTHER" id="PTHR30085:SF2">
    <property type="entry name" value="GLUTAMATE_ASPARTATE IMPORT SOLUTE-BINDING PROTEIN"/>
    <property type="match status" value="1"/>
</dbReference>
<evidence type="ECO:0000256" key="1">
    <source>
        <dbReference type="ARBA" id="ARBA00010333"/>
    </source>
</evidence>
<dbReference type="GO" id="GO:0006865">
    <property type="term" value="P:amino acid transport"/>
    <property type="evidence" value="ECO:0007669"/>
    <property type="project" value="TreeGrafter"/>
</dbReference>
<protein>
    <submittedName>
        <fullName evidence="6">Amino acid ABC transporter substrate-binding protein (PAAT family)</fullName>
    </submittedName>
</protein>
<sequence>MKLLVATAWLLGSIVISTGSTQAEELTGTLKKIKESGVITLGVRDSSVPFSFIDDKQVYQGYSVDLCKKVVIAVQKHLGLASLKTEFNPVTSASRLPLMANGTIDLECGSTTNNLERQKQVAFAPTMFLAAGRLMYKKSSAIQSLADLRGKTVVSTAGTANLKQLTIMNGEQNLGLNIVAAADHAEAFLMLETGRASAFALDDILMASLAASSKNPADYEMSKEPLSLEPYGIMLRREDAAFKKVVDTAISTIYTSGEINGIYAKWFNSSIAPKGINLRFPVSPQLQIAFAKPSDSGGPATYAAVPEAQKNLLKKK</sequence>
<keyword evidence="7" id="KW-1185">Reference proteome</keyword>
<keyword evidence="3 4" id="KW-0732">Signal</keyword>
<dbReference type="EMBL" id="QJKB01000022">
    <property type="protein sequence ID" value="PXX35243.1"/>
    <property type="molecule type" value="Genomic_DNA"/>
</dbReference>
<dbReference type="OrthoDB" id="7240770at2"/>
<comment type="similarity">
    <text evidence="1">Belongs to the bacterial solute-binding protein 3 family.</text>
</comment>
<organism evidence="6 7">
    <name type="scientific">Undibacterium pigrum</name>
    <dbReference type="NCBI Taxonomy" id="401470"/>
    <lineage>
        <taxon>Bacteria</taxon>
        <taxon>Pseudomonadati</taxon>
        <taxon>Pseudomonadota</taxon>
        <taxon>Betaproteobacteria</taxon>
        <taxon>Burkholderiales</taxon>
        <taxon>Oxalobacteraceae</taxon>
        <taxon>Undibacterium</taxon>
    </lineage>
</organism>
<dbReference type="AlphaFoldDB" id="A0A318IK87"/>
<evidence type="ECO:0000313" key="6">
    <source>
        <dbReference type="EMBL" id="PXX35243.1"/>
    </source>
</evidence>
<dbReference type="SMART" id="SM00062">
    <property type="entry name" value="PBPb"/>
    <property type="match status" value="1"/>
</dbReference>
<evidence type="ECO:0000256" key="4">
    <source>
        <dbReference type="SAM" id="SignalP"/>
    </source>
</evidence>
<dbReference type="RefSeq" id="WP_110258318.1">
    <property type="nucleotide sequence ID" value="NZ_QJKB01000022.1"/>
</dbReference>
<gene>
    <name evidence="6" type="ORF">DFR42_12223</name>
</gene>